<protein>
    <submittedName>
        <fullName evidence="2">Uncharacterized protein</fullName>
    </submittedName>
</protein>
<dbReference type="HOGENOM" id="CLU_1520571_0_0_1"/>
<sequence>MLPLLLSPASLLIPLAPHAATTLLSSDPFSDPVFTGAAQASLHWNPAMTGIACYAAGMCMLTWWDEKVLPKLQRDGVLPYHSEEDRMIDTQKRRREAAAAARPLTPLTAARQPLASELDQGACHYIGTVDNVRQYVCVRHDDAIGDECELSDEFSEQYGMPVVICKKAEAGAEDFLP</sequence>
<dbReference type="EnsemblProtists" id="EOD41858">
    <property type="protein sequence ID" value="EOD41858"/>
    <property type="gene ID" value="EMIHUDRAFT_95071"/>
</dbReference>
<dbReference type="Proteomes" id="UP000013827">
    <property type="component" value="Unassembled WGS sequence"/>
</dbReference>
<evidence type="ECO:0000313" key="2">
    <source>
        <dbReference type="EnsemblProtists" id="EOD41858"/>
    </source>
</evidence>
<keyword evidence="1" id="KW-0732">Signal</keyword>
<feature type="chain" id="PRO_5044291999" evidence="1">
    <location>
        <begin position="20"/>
        <end position="177"/>
    </location>
</feature>
<proteinExistence type="predicted"/>
<evidence type="ECO:0000313" key="3">
    <source>
        <dbReference type="Proteomes" id="UP000013827"/>
    </source>
</evidence>
<dbReference type="GeneID" id="17287128"/>
<organism evidence="2 3">
    <name type="scientific">Emiliania huxleyi (strain CCMP1516)</name>
    <dbReference type="NCBI Taxonomy" id="280463"/>
    <lineage>
        <taxon>Eukaryota</taxon>
        <taxon>Haptista</taxon>
        <taxon>Haptophyta</taxon>
        <taxon>Prymnesiophyceae</taxon>
        <taxon>Isochrysidales</taxon>
        <taxon>Noelaerhabdaceae</taxon>
        <taxon>Emiliania</taxon>
    </lineage>
</organism>
<reference evidence="2" key="2">
    <citation type="submission" date="2024-10" db="UniProtKB">
        <authorList>
            <consortium name="EnsemblProtists"/>
        </authorList>
    </citation>
    <scope>IDENTIFICATION</scope>
</reference>
<dbReference type="KEGG" id="ehx:EMIHUDRAFT_95071"/>
<name>A0A0D3L1H3_EMIH1</name>
<evidence type="ECO:0000256" key="1">
    <source>
        <dbReference type="SAM" id="SignalP"/>
    </source>
</evidence>
<dbReference type="PaxDb" id="2903-EOD41858"/>
<feature type="signal peptide" evidence="1">
    <location>
        <begin position="1"/>
        <end position="19"/>
    </location>
</feature>
<keyword evidence="3" id="KW-1185">Reference proteome</keyword>
<dbReference type="AlphaFoldDB" id="A0A0D3L1H3"/>
<reference evidence="3" key="1">
    <citation type="journal article" date="2013" name="Nature">
        <title>Pan genome of the phytoplankton Emiliania underpins its global distribution.</title>
        <authorList>
            <person name="Read B.A."/>
            <person name="Kegel J."/>
            <person name="Klute M.J."/>
            <person name="Kuo A."/>
            <person name="Lefebvre S.C."/>
            <person name="Maumus F."/>
            <person name="Mayer C."/>
            <person name="Miller J."/>
            <person name="Monier A."/>
            <person name="Salamov A."/>
            <person name="Young J."/>
            <person name="Aguilar M."/>
            <person name="Claverie J.M."/>
            <person name="Frickenhaus S."/>
            <person name="Gonzalez K."/>
            <person name="Herman E.K."/>
            <person name="Lin Y.C."/>
            <person name="Napier J."/>
            <person name="Ogata H."/>
            <person name="Sarno A.F."/>
            <person name="Shmutz J."/>
            <person name="Schroeder D."/>
            <person name="de Vargas C."/>
            <person name="Verret F."/>
            <person name="von Dassow P."/>
            <person name="Valentin K."/>
            <person name="Van de Peer Y."/>
            <person name="Wheeler G."/>
            <person name="Dacks J.B."/>
            <person name="Delwiche C.F."/>
            <person name="Dyhrman S.T."/>
            <person name="Glockner G."/>
            <person name="John U."/>
            <person name="Richards T."/>
            <person name="Worden A.Z."/>
            <person name="Zhang X."/>
            <person name="Grigoriev I.V."/>
            <person name="Allen A.E."/>
            <person name="Bidle K."/>
            <person name="Borodovsky M."/>
            <person name="Bowler C."/>
            <person name="Brownlee C."/>
            <person name="Cock J.M."/>
            <person name="Elias M."/>
            <person name="Gladyshev V.N."/>
            <person name="Groth M."/>
            <person name="Guda C."/>
            <person name="Hadaegh A."/>
            <person name="Iglesias-Rodriguez M.D."/>
            <person name="Jenkins J."/>
            <person name="Jones B.M."/>
            <person name="Lawson T."/>
            <person name="Leese F."/>
            <person name="Lindquist E."/>
            <person name="Lobanov A."/>
            <person name="Lomsadze A."/>
            <person name="Malik S.B."/>
            <person name="Marsh M.E."/>
            <person name="Mackinder L."/>
            <person name="Mock T."/>
            <person name="Mueller-Roeber B."/>
            <person name="Pagarete A."/>
            <person name="Parker M."/>
            <person name="Probert I."/>
            <person name="Quesneville H."/>
            <person name="Raines C."/>
            <person name="Rensing S.A."/>
            <person name="Riano-Pachon D.M."/>
            <person name="Richier S."/>
            <person name="Rokitta S."/>
            <person name="Shiraiwa Y."/>
            <person name="Soanes D.M."/>
            <person name="van der Giezen M."/>
            <person name="Wahlund T.M."/>
            <person name="Williams B."/>
            <person name="Wilson W."/>
            <person name="Wolfe G."/>
            <person name="Wurch L.L."/>
        </authorList>
    </citation>
    <scope>NUCLEOTIDE SEQUENCE</scope>
</reference>
<dbReference type="RefSeq" id="XP_005794287.1">
    <property type="nucleotide sequence ID" value="XM_005794230.1"/>
</dbReference>
<accession>A0A0D3L1H3</accession>